<evidence type="ECO:0000256" key="7">
    <source>
        <dbReference type="ARBA" id="ARBA00022692"/>
    </source>
</evidence>
<protein>
    <recommendedName>
        <fullName evidence="4">Cytochrome bo(3) ubiquinol oxidase subunit 3</fullName>
    </recommendedName>
    <alternativeName>
        <fullName evidence="15">Cytochrome o ubiquinol oxidase subunit 3</fullName>
    </alternativeName>
    <alternativeName>
        <fullName evidence="13">Oxidase bo(3) subunit 3</fullName>
    </alternativeName>
    <alternativeName>
        <fullName evidence="16">Ubiquinol oxidase polypeptide III</fullName>
    </alternativeName>
    <alternativeName>
        <fullName evidence="14">Ubiquinol oxidase subunit 3</fullName>
    </alternativeName>
</protein>
<keyword evidence="8" id="KW-0249">Electron transport</keyword>
<evidence type="ECO:0000256" key="5">
    <source>
        <dbReference type="ARBA" id="ARBA00022448"/>
    </source>
</evidence>
<feature type="transmembrane region" description="Helical" evidence="18">
    <location>
        <begin position="66"/>
        <end position="91"/>
    </location>
</feature>
<evidence type="ECO:0000256" key="3">
    <source>
        <dbReference type="ARBA" id="ARBA00011700"/>
    </source>
</evidence>
<comment type="similarity">
    <text evidence="2 17">Belongs to the cytochrome c oxidase subunit 3 family.</text>
</comment>
<dbReference type="CDD" id="cd02863">
    <property type="entry name" value="Ubiquinol_oxidase_III"/>
    <property type="match status" value="1"/>
</dbReference>
<evidence type="ECO:0000256" key="15">
    <source>
        <dbReference type="ARBA" id="ARBA00032189"/>
    </source>
</evidence>
<evidence type="ECO:0000313" key="20">
    <source>
        <dbReference type="EMBL" id="RUS67294.1"/>
    </source>
</evidence>
<keyword evidence="7 17" id="KW-0812">Transmembrane</keyword>
<dbReference type="PANTHER" id="PTHR11403">
    <property type="entry name" value="CYTOCHROME C OXIDASE SUBUNIT III"/>
    <property type="match status" value="1"/>
</dbReference>
<gene>
    <name evidence="20" type="primary">cyoC</name>
    <name evidence="20" type="ORF">CUZ56_01238</name>
</gene>
<dbReference type="PANTHER" id="PTHR11403:SF2">
    <property type="entry name" value="CYTOCHROME BO(3) UBIQUINOL OXIDASE SUBUNIT 3"/>
    <property type="match status" value="1"/>
</dbReference>
<dbReference type="RefSeq" id="WP_126979215.1">
    <property type="nucleotide sequence ID" value="NZ_PQSP01000002.1"/>
</dbReference>
<feature type="transmembrane region" description="Helical" evidence="18">
    <location>
        <begin position="141"/>
        <end position="165"/>
    </location>
</feature>
<comment type="caution">
    <text evidence="20">The sequence shown here is derived from an EMBL/GenBank/DDBJ whole genome shotgun (WGS) entry which is preliminary data.</text>
</comment>
<evidence type="ECO:0000256" key="13">
    <source>
        <dbReference type="ARBA" id="ARBA00030072"/>
    </source>
</evidence>
<evidence type="ECO:0000256" key="1">
    <source>
        <dbReference type="ARBA" id="ARBA00004651"/>
    </source>
</evidence>
<evidence type="ECO:0000256" key="10">
    <source>
        <dbReference type="ARBA" id="ARBA00023002"/>
    </source>
</evidence>
<evidence type="ECO:0000256" key="4">
    <source>
        <dbReference type="ARBA" id="ARBA00014687"/>
    </source>
</evidence>
<dbReference type="PROSITE" id="PS50253">
    <property type="entry name" value="COX3"/>
    <property type="match status" value="1"/>
</dbReference>
<evidence type="ECO:0000256" key="16">
    <source>
        <dbReference type="ARBA" id="ARBA00032717"/>
    </source>
</evidence>
<evidence type="ECO:0000256" key="14">
    <source>
        <dbReference type="ARBA" id="ARBA00031884"/>
    </source>
</evidence>
<dbReference type="NCBIfam" id="TIGR02842">
    <property type="entry name" value="CyoC"/>
    <property type="match status" value="1"/>
</dbReference>
<comment type="subcellular location">
    <subcellularLocation>
        <location evidence="1 17">Cell membrane</location>
        <topology evidence="1 17">Multi-pass membrane protein</topology>
    </subcellularLocation>
</comment>
<dbReference type="InterPro" id="IPR033946">
    <property type="entry name" value="Ubiquinol_oxase_su3_dom"/>
</dbReference>
<dbReference type="AlphaFoldDB" id="A0A433SF89"/>
<dbReference type="InterPro" id="IPR024791">
    <property type="entry name" value="Cyt_c/ubiquinol_Oxase_su3"/>
</dbReference>
<evidence type="ECO:0000256" key="9">
    <source>
        <dbReference type="ARBA" id="ARBA00022989"/>
    </source>
</evidence>
<dbReference type="SUPFAM" id="SSF81452">
    <property type="entry name" value="Cytochrome c oxidase subunit III-like"/>
    <property type="match status" value="1"/>
</dbReference>
<evidence type="ECO:0000256" key="6">
    <source>
        <dbReference type="ARBA" id="ARBA00022475"/>
    </source>
</evidence>
<dbReference type="OrthoDB" id="9810850at2"/>
<feature type="transmembrane region" description="Helical" evidence="18">
    <location>
        <begin position="32"/>
        <end position="54"/>
    </location>
</feature>
<dbReference type="GO" id="GO:0005886">
    <property type="term" value="C:plasma membrane"/>
    <property type="evidence" value="ECO:0007669"/>
    <property type="project" value="UniProtKB-SubCell"/>
</dbReference>
<dbReference type="InterPro" id="IPR014206">
    <property type="entry name" value="Cyt_c_ubiqinol_oxidase_su3"/>
</dbReference>
<comment type="function">
    <text evidence="12">Cytochrome bo(3) ubiquinol terminal oxidase is the component of the aerobic respiratory chain of E.coli that predominates when cells are grown at high aeration. Has proton pump activity across the membrane in addition to electron transfer, pumping 2 protons/electron.</text>
</comment>
<proteinExistence type="inferred from homology"/>
<keyword evidence="11 18" id="KW-0472">Membrane</keyword>
<dbReference type="EMBL" id="PQSP01000002">
    <property type="protein sequence ID" value="RUS67294.1"/>
    <property type="molecule type" value="Genomic_DNA"/>
</dbReference>
<keyword evidence="6" id="KW-1003">Cell membrane</keyword>
<comment type="subunit">
    <text evidence="3">Heterooctamer of two A chains, two B chains, two C chains and two D chains.</text>
</comment>
<dbReference type="InterPro" id="IPR035973">
    <property type="entry name" value="Cyt_c_oxidase_su3-like_sf"/>
</dbReference>
<evidence type="ECO:0000313" key="21">
    <source>
        <dbReference type="Proteomes" id="UP000286947"/>
    </source>
</evidence>
<dbReference type="InterPro" id="IPR013833">
    <property type="entry name" value="Cyt_c_oxidase_su3_a-hlx"/>
</dbReference>
<feature type="transmembrane region" description="Helical" evidence="18">
    <location>
        <begin position="185"/>
        <end position="205"/>
    </location>
</feature>
<dbReference type="FunFam" id="1.20.120.80:FF:000001">
    <property type="entry name" value="Cytochrome (Ubi)quinol oxidase subunit III"/>
    <property type="match status" value="1"/>
</dbReference>
<feature type="transmembrane region" description="Helical" evidence="18">
    <location>
        <begin position="103"/>
        <end position="121"/>
    </location>
</feature>
<sequence>MTTTTMTSQEAHAAHAGAHEHHDQSDKTVFGFWLYLMTDLILFGGLFIAYVVLHGNVVDGPGTHDIFQLGFVLVETFLLLVSSCTFGFAMLALSRKQIAQVKMWLLVTFALGACFVGMEVYEFHHLVAEGYGPSRSAFLSAFFTLVGTHGIHVTVGLVWILVMLVQVSKWGINARTTVRLTCLSLFWHFLDIVWICVFTVVYLMGKLPVA</sequence>
<reference evidence="20 21" key="1">
    <citation type="submission" date="2018-01" db="EMBL/GenBank/DDBJ databases">
        <title>Saezia sanguinis gen. nov., sp. nov., in the order Burkholderiales isolated from human blood.</title>
        <authorList>
            <person name="Medina-Pascual M.J."/>
            <person name="Valdezate S."/>
            <person name="Monzon S."/>
            <person name="Cuesta I."/>
            <person name="Carrasco G."/>
            <person name="Villalon P."/>
            <person name="Saez-Nieto J.A."/>
        </authorList>
    </citation>
    <scope>NUCLEOTIDE SEQUENCE [LARGE SCALE GENOMIC DNA]</scope>
    <source>
        <strain evidence="20 21">CNM695-12</strain>
    </source>
</reference>
<dbReference type="GO" id="GO:0004129">
    <property type="term" value="F:cytochrome-c oxidase activity"/>
    <property type="evidence" value="ECO:0007669"/>
    <property type="project" value="InterPro"/>
</dbReference>
<evidence type="ECO:0000256" key="2">
    <source>
        <dbReference type="ARBA" id="ARBA00010581"/>
    </source>
</evidence>
<name>A0A433SF89_9BURK</name>
<dbReference type="GO" id="GO:0009486">
    <property type="term" value="F:cytochrome bo3 ubiquinol oxidase activity"/>
    <property type="evidence" value="ECO:0007669"/>
    <property type="project" value="InterPro"/>
</dbReference>
<keyword evidence="10" id="KW-0560">Oxidoreductase</keyword>
<evidence type="ECO:0000256" key="18">
    <source>
        <dbReference type="SAM" id="Phobius"/>
    </source>
</evidence>
<dbReference type="Pfam" id="PF00510">
    <property type="entry name" value="COX3"/>
    <property type="match status" value="1"/>
</dbReference>
<keyword evidence="5" id="KW-0813">Transport</keyword>
<dbReference type="Proteomes" id="UP000286947">
    <property type="component" value="Unassembled WGS sequence"/>
</dbReference>
<dbReference type="GO" id="GO:0019646">
    <property type="term" value="P:aerobic electron transport chain"/>
    <property type="evidence" value="ECO:0007669"/>
    <property type="project" value="InterPro"/>
</dbReference>
<accession>A0A433SF89</accession>
<evidence type="ECO:0000256" key="17">
    <source>
        <dbReference type="RuleBase" id="RU003376"/>
    </source>
</evidence>
<dbReference type="Gene3D" id="1.20.120.80">
    <property type="entry name" value="Cytochrome c oxidase, subunit III, four-helix bundle"/>
    <property type="match status" value="1"/>
</dbReference>
<organism evidence="20 21">
    <name type="scientific">Saezia sanguinis</name>
    <dbReference type="NCBI Taxonomy" id="1965230"/>
    <lineage>
        <taxon>Bacteria</taxon>
        <taxon>Pseudomonadati</taxon>
        <taxon>Pseudomonadota</taxon>
        <taxon>Betaproteobacteria</taxon>
        <taxon>Burkholderiales</taxon>
        <taxon>Saeziaceae</taxon>
        <taxon>Saezia</taxon>
    </lineage>
</organism>
<evidence type="ECO:0000256" key="12">
    <source>
        <dbReference type="ARBA" id="ARBA00025694"/>
    </source>
</evidence>
<evidence type="ECO:0000256" key="11">
    <source>
        <dbReference type="ARBA" id="ARBA00023136"/>
    </source>
</evidence>
<feature type="domain" description="Heme-copper oxidase subunit III family profile" evidence="19">
    <location>
        <begin position="30"/>
        <end position="206"/>
    </location>
</feature>
<keyword evidence="9 18" id="KW-1133">Transmembrane helix</keyword>
<evidence type="ECO:0000256" key="8">
    <source>
        <dbReference type="ARBA" id="ARBA00022982"/>
    </source>
</evidence>
<dbReference type="InterPro" id="IPR000298">
    <property type="entry name" value="Cyt_c_oxidase-like_su3"/>
</dbReference>
<keyword evidence="21" id="KW-1185">Reference proteome</keyword>
<evidence type="ECO:0000259" key="19">
    <source>
        <dbReference type="PROSITE" id="PS50253"/>
    </source>
</evidence>